<proteinExistence type="predicted"/>
<evidence type="ECO:0008006" key="3">
    <source>
        <dbReference type="Google" id="ProtNLM"/>
    </source>
</evidence>
<organism evidence="1 2">
    <name type="scientific">Methylobacterium terricola</name>
    <dbReference type="NCBI Taxonomy" id="2583531"/>
    <lineage>
        <taxon>Bacteria</taxon>
        <taxon>Pseudomonadati</taxon>
        <taxon>Pseudomonadota</taxon>
        <taxon>Alphaproteobacteria</taxon>
        <taxon>Hyphomicrobiales</taxon>
        <taxon>Methylobacteriaceae</taxon>
        <taxon>Methylobacterium</taxon>
    </lineage>
</organism>
<dbReference type="RefSeq" id="WP_139039674.1">
    <property type="nucleotide sequence ID" value="NZ_VDDA01000026.1"/>
</dbReference>
<sequence>MILELLAEGRAGRRAGAGFYDHDDDARRLWPDLSRYRRASDLTLAGAGERFLFAQIAEVLRAVRDLAARHGPRVAWPVAGATRLAALLVPLRRPAPACGRTGRLTPFPNLQGKELPA</sequence>
<evidence type="ECO:0000313" key="2">
    <source>
        <dbReference type="Proteomes" id="UP000305267"/>
    </source>
</evidence>
<evidence type="ECO:0000313" key="1">
    <source>
        <dbReference type="EMBL" id="TNC08191.1"/>
    </source>
</evidence>
<name>A0A5C4L7Y6_9HYPH</name>
<reference evidence="1 2" key="1">
    <citation type="submission" date="2019-06" db="EMBL/GenBank/DDBJ databases">
        <title>Genome of Methylobacterium sp. 17Sr1-39.</title>
        <authorList>
            <person name="Seo T."/>
        </authorList>
    </citation>
    <scope>NUCLEOTIDE SEQUENCE [LARGE SCALE GENOMIC DNA]</scope>
    <source>
        <strain evidence="1 2">17Sr1-39</strain>
    </source>
</reference>
<gene>
    <name evidence="1" type="ORF">FF100_30260</name>
</gene>
<protein>
    <recommendedName>
        <fullName evidence="3">3-hydroxyacyl-CoA dehydrogenase C-terminal domain-containing protein</fullName>
    </recommendedName>
</protein>
<accession>A0A5C4L7Y6</accession>
<dbReference type="EMBL" id="VDDA01000026">
    <property type="protein sequence ID" value="TNC08191.1"/>
    <property type="molecule type" value="Genomic_DNA"/>
</dbReference>
<keyword evidence="2" id="KW-1185">Reference proteome</keyword>
<dbReference type="Gene3D" id="1.10.1040.50">
    <property type="match status" value="1"/>
</dbReference>
<comment type="caution">
    <text evidence="1">The sequence shown here is derived from an EMBL/GenBank/DDBJ whole genome shotgun (WGS) entry which is preliminary data.</text>
</comment>
<dbReference type="AlphaFoldDB" id="A0A5C4L7Y6"/>
<dbReference type="Proteomes" id="UP000305267">
    <property type="component" value="Unassembled WGS sequence"/>
</dbReference>